<proteinExistence type="predicted"/>
<dbReference type="eggNOG" id="ENOG502R26Q">
    <property type="taxonomic scope" value="Eukaryota"/>
</dbReference>
<protein>
    <submittedName>
        <fullName evidence="2">Uncharacterized protein</fullName>
    </submittedName>
</protein>
<evidence type="ECO:0000313" key="2">
    <source>
        <dbReference type="EMBL" id="EST07247.1"/>
    </source>
</evidence>
<dbReference type="AlphaFoldDB" id="V5GMQ5"/>
<reference evidence="3" key="1">
    <citation type="journal article" date="2013" name="Genome Announc.">
        <title>Draft genome sequence of Pseudozyma brasiliensis sp. nov. strain GHG001, a high producer of endo-1,4-xylanase isolated from an insect pest of sugarcane.</title>
        <authorList>
            <person name="Oliveira J.V.D.C."/>
            <person name="dos Santos R.A.C."/>
            <person name="Borges T.A."/>
            <person name="Riano-Pachon D.M."/>
            <person name="Goldman G.H."/>
        </authorList>
    </citation>
    <scope>NUCLEOTIDE SEQUENCE [LARGE SCALE GENOMIC DNA]</scope>
    <source>
        <strain evidence="3">GHG001</strain>
    </source>
</reference>
<name>V5GMQ5_KALBG</name>
<evidence type="ECO:0000256" key="1">
    <source>
        <dbReference type="SAM" id="MobiDB-lite"/>
    </source>
</evidence>
<organism evidence="2 3">
    <name type="scientific">Kalmanozyma brasiliensis (strain GHG001)</name>
    <name type="common">Yeast</name>
    <name type="synonym">Pseudozyma brasiliensis</name>
    <dbReference type="NCBI Taxonomy" id="1365824"/>
    <lineage>
        <taxon>Eukaryota</taxon>
        <taxon>Fungi</taxon>
        <taxon>Dikarya</taxon>
        <taxon>Basidiomycota</taxon>
        <taxon>Ustilaginomycotina</taxon>
        <taxon>Ustilaginomycetes</taxon>
        <taxon>Ustilaginales</taxon>
        <taxon>Ustilaginaceae</taxon>
        <taxon>Kalmanozyma</taxon>
    </lineage>
</organism>
<dbReference type="OMA" id="MHASPKK"/>
<dbReference type="OrthoDB" id="2555737at2759"/>
<dbReference type="HOGENOM" id="CLU_872025_0_0_1"/>
<dbReference type="GeneID" id="27419157"/>
<feature type="compositionally biased region" description="Basic and acidic residues" evidence="1">
    <location>
        <begin position="56"/>
        <end position="66"/>
    </location>
</feature>
<sequence>MIRPLASTRPLARGFASSARALSEAASSSAPAPASAAPRPRTTNPSQQRSSQSGQRNRDRPPRREGSQNNIRNGGGERRGKRLPSVFDAASSSNESRAGRGSNVKSLTQGSRKMPAPLPKTDWNNPLFSKPGFERSLASAPRPSSIFVPSLAAAAPSASASGGKGKGKAAAAPVKSANDKLNLPGIKTANSALKLHLRPGARNILGPMHHPTGVAAGFLSQNRVVLPRSTDVKASDDKSLAAELKAARIALQDEQIGGSYDRFQTQSVLKAAGVPVDSKGASISVKAVQDAAQALAVNPDVAPEGKHFVTKTISERLSA</sequence>
<accession>V5GMQ5</accession>
<feature type="compositionally biased region" description="Low complexity" evidence="1">
    <location>
        <begin position="16"/>
        <end position="55"/>
    </location>
</feature>
<dbReference type="RefSeq" id="XP_016292236.1">
    <property type="nucleotide sequence ID" value="XM_016436519.1"/>
</dbReference>
<feature type="region of interest" description="Disordered" evidence="1">
    <location>
        <begin position="1"/>
        <end position="140"/>
    </location>
</feature>
<feature type="region of interest" description="Disordered" evidence="1">
    <location>
        <begin position="153"/>
        <end position="175"/>
    </location>
</feature>
<keyword evidence="3" id="KW-1185">Reference proteome</keyword>
<evidence type="ECO:0000313" key="3">
    <source>
        <dbReference type="Proteomes" id="UP000019377"/>
    </source>
</evidence>
<gene>
    <name evidence="2" type="ORF">PSEUBRA_SCAF21g03475</name>
</gene>
<dbReference type="EMBL" id="KI545864">
    <property type="protein sequence ID" value="EST07247.1"/>
    <property type="molecule type" value="Genomic_DNA"/>
</dbReference>
<dbReference type="Proteomes" id="UP000019377">
    <property type="component" value="Unassembled WGS sequence"/>
</dbReference>